<gene>
    <name evidence="2" type="ORF">VN97_g8621</name>
</gene>
<dbReference type="EMBL" id="LACB01000314">
    <property type="protein sequence ID" value="KAJ9484750.1"/>
    <property type="molecule type" value="Genomic_DNA"/>
</dbReference>
<feature type="region of interest" description="Disordered" evidence="1">
    <location>
        <begin position="1"/>
        <end position="72"/>
    </location>
</feature>
<keyword evidence="3" id="KW-1185">Reference proteome</keyword>
<dbReference type="AlphaFoldDB" id="A0AAI9TCF3"/>
<accession>A0AAI9TCF3</accession>
<proteinExistence type="predicted"/>
<comment type="caution">
    <text evidence="2">The sequence shown here is derived from an EMBL/GenBank/DDBJ whole genome shotgun (WGS) entry which is preliminary data.</text>
</comment>
<dbReference type="Proteomes" id="UP001227192">
    <property type="component" value="Unassembled WGS sequence"/>
</dbReference>
<evidence type="ECO:0000313" key="2">
    <source>
        <dbReference type="EMBL" id="KAJ9484750.1"/>
    </source>
</evidence>
<organism evidence="2 3">
    <name type="scientific">Penicillium thymicola</name>
    <dbReference type="NCBI Taxonomy" id="293382"/>
    <lineage>
        <taxon>Eukaryota</taxon>
        <taxon>Fungi</taxon>
        <taxon>Dikarya</taxon>
        <taxon>Ascomycota</taxon>
        <taxon>Pezizomycotina</taxon>
        <taxon>Eurotiomycetes</taxon>
        <taxon>Eurotiomycetidae</taxon>
        <taxon>Eurotiales</taxon>
        <taxon>Aspergillaceae</taxon>
        <taxon>Penicillium</taxon>
    </lineage>
</organism>
<feature type="compositionally biased region" description="Pro residues" evidence="1">
    <location>
        <begin position="46"/>
        <end position="59"/>
    </location>
</feature>
<reference evidence="2" key="2">
    <citation type="journal article" date="2016" name="Fungal Biol.">
        <title>Ochratoxin A production by Penicillium thymicola.</title>
        <authorList>
            <person name="Nguyen H.D.T."/>
            <person name="McMullin D.R."/>
            <person name="Ponomareva E."/>
            <person name="Riley R."/>
            <person name="Pomraning K.R."/>
            <person name="Baker S.E."/>
            <person name="Seifert K.A."/>
        </authorList>
    </citation>
    <scope>NUCLEOTIDE SEQUENCE</scope>
    <source>
        <strain evidence="2">DAOM 180753</strain>
    </source>
</reference>
<protein>
    <submittedName>
        <fullName evidence="2">Uncharacterized protein</fullName>
    </submittedName>
</protein>
<evidence type="ECO:0000256" key="1">
    <source>
        <dbReference type="SAM" id="MobiDB-lite"/>
    </source>
</evidence>
<evidence type="ECO:0000313" key="3">
    <source>
        <dbReference type="Proteomes" id="UP001227192"/>
    </source>
</evidence>
<sequence length="141" mass="15602">MRFFSPPSAIHRPSAPPKLKFYPTEPKKGTKKIPFPSGPYTLPQPTNNPPPHIASPPNNPTNISPQRKGKPARHFVCSQLRSIAPSLSPRPEFTSTWRTSMRPGIRTLTWRYVVVVASGPTLVPQASTLRTVVYLAVSLPQ</sequence>
<reference evidence="2" key="1">
    <citation type="submission" date="2015-06" db="EMBL/GenBank/DDBJ databases">
        <authorList>
            <person name="Nguyen H."/>
        </authorList>
    </citation>
    <scope>NUCLEOTIDE SEQUENCE</scope>
    <source>
        <strain evidence="2">DAOM 180753</strain>
    </source>
</reference>
<name>A0AAI9TCF3_PENTH</name>